<dbReference type="InterPro" id="IPR010994">
    <property type="entry name" value="RuvA_2-like"/>
</dbReference>
<dbReference type="AlphaFoldDB" id="A0A1F7WN66"/>
<evidence type="ECO:0008006" key="3">
    <source>
        <dbReference type="Google" id="ProtNLM"/>
    </source>
</evidence>
<dbReference type="STRING" id="1817813.A2008_02775"/>
<name>A0A1F7WN66_9BACT</name>
<dbReference type="Gene3D" id="1.10.150.280">
    <property type="entry name" value="AF1531-like domain"/>
    <property type="match status" value="1"/>
</dbReference>
<evidence type="ECO:0000313" key="2">
    <source>
        <dbReference type="Proteomes" id="UP000178735"/>
    </source>
</evidence>
<gene>
    <name evidence="1" type="ORF">A2008_02775</name>
</gene>
<proteinExistence type="predicted"/>
<accession>A0A1F7WN66</accession>
<organism evidence="1 2">
    <name type="scientific">Candidatus Wallbacteria bacterium GWC2_49_35</name>
    <dbReference type="NCBI Taxonomy" id="1817813"/>
    <lineage>
        <taxon>Bacteria</taxon>
        <taxon>Candidatus Walliibacteriota</taxon>
    </lineage>
</organism>
<dbReference type="SUPFAM" id="SSF47781">
    <property type="entry name" value="RuvA domain 2-like"/>
    <property type="match status" value="1"/>
</dbReference>
<evidence type="ECO:0000313" key="1">
    <source>
        <dbReference type="EMBL" id="OGM04272.1"/>
    </source>
</evidence>
<reference evidence="1 2" key="1">
    <citation type="journal article" date="2016" name="Nat. Commun.">
        <title>Thousands of microbial genomes shed light on interconnected biogeochemical processes in an aquifer system.</title>
        <authorList>
            <person name="Anantharaman K."/>
            <person name="Brown C.T."/>
            <person name="Hug L.A."/>
            <person name="Sharon I."/>
            <person name="Castelle C.J."/>
            <person name="Probst A.J."/>
            <person name="Thomas B.C."/>
            <person name="Singh A."/>
            <person name="Wilkins M.J."/>
            <person name="Karaoz U."/>
            <person name="Brodie E.L."/>
            <person name="Williams K.H."/>
            <person name="Hubbard S.S."/>
            <person name="Banfield J.F."/>
        </authorList>
    </citation>
    <scope>NUCLEOTIDE SEQUENCE [LARGE SCALE GENOMIC DNA]</scope>
</reference>
<dbReference type="Pfam" id="PF12836">
    <property type="entry name" value="HHH_3"/>
    <property type="match status" value="1"/>
</dbReference>
<comment type="caution">
    <text evidence="1">The sequence shown here is derived from an EMBL/GenBank/DDBJ whole genome shotgun (WGS) entry which is preliminary data.</text>
</comment>
<sequence>MAAGPDSFVFVRQSFEGTAPVFIGVKNRKLPLFEIIADGDTVAAEIAKTIGGGISKVSLKLGACAKNFMLAEIKAGRSSQTAEVFCEPLYIHLVRGGNMPKCGFFLKKDGAPADKSFAHYIEMPPDPVAFESIFAHENGHLIDAYIKDTDFEFSADRFVHTAPAISDFWTAFVEGWGEHFETMMVDMSSNPACRNLYTFDDVKGRAYFSQLQDIASLSHKSKRYYWVKSNLFAFKRIPVSAELERLAGDDGLKQYLYNHFNSNFDASELKNIQQMLSTEGLVASLFYRMVNDEKIQSNYLDDIGFYEKFHGGKLNGTPGEIFPPLENAYLKIIAAKYRLFKNYEKCEKMDEAIVFIDFIKQYAALFNGDARDALSGYCMNVYFAGVWEDAAAYYRSNYCASHLTLVDPGAMQAVFGKCFQRIQQTVDKLGTSNVELLAKHASTPLWIINDTFNLGDETEKFFVSININAAEEYELASISFLTKRQAADIVSRRENKGFFASIDDLKKVPSLDEKQIKEFERMRKLFTEKNSRR</sequence>
<dbReference type="Proteomes" id="UP000178735">
    <property type="component" value="Unassembled WGS sequence"/>
</dbReference>
<protein>
    <recommendedName>
        <fullName evidence="3">Helix-hairpin-helix DNA-binding motif class 1 domain-containing protein</fullName>
    </recommendedName>
</protein>
<dbReference type="EMBL" id="MGFH01000148">
    <property type="protein sequence ID" value="OGM04272.1"/>
    <property type="molecule type" value="Genomic_DNA"/>
</dbReference>